<evidence type="ECO:0000313" key="2">
    <source>
        <dbReference type="EMBL" id="KAK5832121.1"/>
    </source>
</evidence>
<sequence>MEHDLEEGALMGEEGKKRARGEMEVPTELGEGSTSVVRNRRVVELGKSHMKRERYNCGYPHGVEVDPEGMRRGLCLAWRKEICVTLKSFSKRHIDVLIDDSEVSCEWRFTGFYGSPYAQDRDASWTVLRNLSTGEGIPWMVCGDFNEIMYGFEKKERITSR</sequence>
<dbReference type="EMBL" id="JARKNE010000005">
    <property type="protein sequence ID" value="KAK5832121.1"/>
    <property type="molecule type" value="Genomic_DNA"/>
</dbReference>
<organism evidence="2 3">
    <name type="scientific">Gossypium arboreum</name>
    <name type="common">Tree cotton</name>
    <name type="synonym">Gossypium nanking</name>
    <dbReference type="NCBI Taxonomy" id="29729"/>
    <lineage>
        <taxon>Eukaryota</taxon>
        <taxon>Viridiplantae</taxon>
        <taxon>Streptophyta</taxon>
        <taxon>Embryophyta</taxon>
        <taxon>Tracheophyta</taxon>
        <taxon>Spermatophyta</taxon>
        <taxon>Magnoliopsida</taxon>
        <taxon>eudicotyledons</taxon>
        <taxon>Gunneridae</taxon>
        <taxon>Pentapetalae</taxon>
        <taxon>rosids</taxon>
        <taxon>malvids</taxon>
        <taxon>Malvales</taxon>
        <taxon>Malvaceae</taxon>
        <taxon>Malvoideae</taxon>
        <taxon>Gossypium</taxon>
    </lineage>
</organism>
<name>A0ABR0PYQ7_GOSAR</name>
<feature type="compositionally biased region" description="Basic and acidic residues" evidence="1">
    <location>
        <begin position="13"/>
        <end position="23"/>
    </location>
</feature>
<proteinExistence type="predicted"/>
<dbReference type="Gene3D" id="3.60.10.10">
    <property type="entry name" value="Endonuclease/exonuclease/phosphatase"/>
    <property type="match status" value="1"/>
</dbReference>
<evidence type="ECO:0000313" key="3">
    <source>
        <dbReference type="Proteomes" id="UP001358586"/>
    </source>
</evidence>
<reference evidence="2 3" key="1">
    <citation type="submission" date="2023-03" db="EMBL/GenBank/DDBJ databases">
        <title>WGS of Gossypium arboreum.</title>
        <authorList>
            <person name="Yu D."/>
        </authorList>
    </citation>
    <scope>NUCLEOTIDE SEQUENCE [LARGE SCALE GENOMIC DNA]</scope>
    <source>
        <tissue evidence="2">Leaf</tissue>
    </source>
</reference>
<evidence type="ECO:0008006" key="4">
    <source>
        <dbReference type="Google" id="ProtNLM"/>
    </source>
</evidence>
<dbReference type="Proteomes" id="UP001358586">
    <property type="component" value="Chromosome 5"/>
</dbReference>
<protein>
    <recommendedName>
        <fullName evidence="4">Reverse transcriptase</fullName>
    </recommendedName>
</protein>
<dbReference type="SUPFAM" id="SSF56219">
    <property type="entry name" value="DNase I-like"/>
    <property type="match status" value="1"/>
</dbReference>
<accession>A0ABR0PYQ7</accession>
<evidence type="ECO:0000256" key="1">
    <source>
        <dbReference type="SAM" id="MobiDB-lite"/>
    </source>
</evidence>
<comment type="caution">
    <text evidence="2">The sequence shown here is derived from an EMBL/GenBank/DDBJ whole genome shotgun (WGS) entry which is preliminary data.</text>
</comment>
<feature type="region of interest" description="Disordered" evidence="1">
    <location>
        <begin position="1"/>
        <end position="35"/>
    </location>
</feature>
<dbReference type="PANTHER" id="PTHR35218:SF9">
    <property type="entry name" value="ENDONUCLEASE_EXONUCLEASE_PHOSPHATASE DOMAIN-CONTAINING PROTEIN"/>
    <property type="match status" value="1"/>
</dbReference>
<gene>
    <name evidence="2" type="ORF">PVK06_015921</name>
</gene>
<keyword evidence="3" id="KW-1185">Reference proteome</keyword>
<dbReference type="PANTHER" id="PTHR35218">
    <property type="entry name" value="RNASE H DOMAIN-CONTAINING PROTEIN"/>
    <property type="match status" value="1"/>
</dbReference>
<dbReference type="InterPro" id="IPR036691">
    <property type="entry name" value="Endo/exonu/phosph_ase_sf"/>
</dbReference>